<evidence type="ECO:0000313" key="3">
    <source>
        <dbReference type="Proteomes" id="UP000518752"/>
    </source>
</evidence>
<dbReference type="Proteomes" id="UP000518752">
    <property type="component" value="Unassembled WGS sequence"/>
</dbReference>
<feature type="transmembrane region" description="Helical" evidence="1">
    <location>
        <begin position="398"/>
        <end position="417"/>
    </location>
</feature>
<evidence type="ECO:0000256" key="1">
    <source>
        <dbReference type="SAM" id="Phobius"/>
    </source>
</evidence>
<feature type="transmembrane region" description="Helical" evidence="1">
    <location>
        <begin position="342"/>
        <end position="362"/>
    </location>
</feature>
<organism evidence="2 3">
    <name type="scientific">Collybiopsis confluens</name>
    <dbReference type="NCBI Taxonomy" id="2823264"/>
    <lineage>
        <taxon>Eukaryota</taxon>
        <taxon>Fungi</taxon>
        <taxon>Dikarya</taxon>
        <taxon>Basidiomycota</taxon>
        <taxon>Agaricomycotina</taxon>
        <taxon>Agaricomycetes</taxon>
        <taxon>Agaricomycetidae</taxon>
        <taxon>Agaricales</taxon>
        <taxon>Marasmiineae</taxon>
        <taxon>Omphalotaceae</taxon>
        <taxon>Collybiopsis</taxon>
    </lineage>
</organism>
<keyword evidence="1" id="KW-0472">Membrane</keyword>
<keyword evidence="1" id="KW-1133">Transmembrane helix</keyword>
<name>A0A8H5HU34_9AGAR</name>
<feature type="transmembrane region" description="Helical" evidence="1">
    <location>
        <begin position="308"/>
        <end position="330"/>
    </location>
</feature>
<gene>
    <name evidence="2" type="ORF">D9757_004349</name>
</gene>
<dbReference type="OrthoDB" id="3362027at2759"/>
<evidence type="ECO:0000313" key="2">
    <source>
        <dbReference type="EMBL" id="KAF5389478.1"/>
    </source>
</evidence>
<protein>
    <submittedName>
        <fullName evidence="2">Uncharacterized protein</fullName>
    </submittedName>
</protein>
<keyword evidence="3" id="KW-1185">Reference proteome</keyword>
<dbReference type="AlphaFoldDB" id="A0A8H5HU34"/>
<comment type="caution">
    <text evidence="2">The sequence shown here is derived from an EMBL/GenBank/DDBJ whole genome shotgun (WGS) entry which is preliminary data.</text>
</comment>
<accession>A0A8H5HU34</accession>
<keyword evidence="1" id="KW-0812">Transmembrane</keyword>
<dbReference type="EMBL" id="JAACJN010000022">
    <property type="protein sequence ID" value="KAF5389478.1"/>
    <property type="molecule type" value="Genomic_DNA"/>
</dbReference>
<feature type="transmembrane region" description="Helical" evidence="1">
    <location>
        <begin position="277"/>
        <end position="296"/>
    </location>
</feature>
<sequence length="437" mass="49055">MSFSYNLYRQSPGWGTSQFAFDTPPAPSFQPQPSWGGWDFYRAHAGPSPDPLAMYYDKGPVDLNAYHDDDDRSLFNSAWNRVRDHNYSNYQSSPGGVGVHEARHWHNRAYGGLGELNHMLPPEIGHAASYEAYRKWIHHHRSMYEPLSADFDRQREALIGLAVAETTMLLQYTTRGNDPYTRRAAAEAAAATASHIFFWSRDHDDYDLESRGRSSSSYGAGSSFGDPYAHDRDVMYSRQRPRSRSPYHYPLDERSPVSPISMMHNSSYGSSYDNSQGSYSGIGLGALVAVGGLVQLKNIGDVPMQEKWPYIVQIIVYGLYAVNSVVAFFGASCRNLSIIKSYAVILAVHLVFSIASGGYSLYHYFKDSPQVVEDCINGAIDHLKIEACKQGEDVVKGVMVGVFIFIWLVELWGVFIVREYGYQLEEEIALRAKGGPW</sequence>
<proteinExistence type="predicted"/>
<reference evidence="2 3" key="1">
    <citation type="journal article" date="2020" name="ISME J.">
        <title>Uncovering the hidden diversity of litter-decomposition mechanisms in mushroom-forming fungi.</title>
        <authorList>
            <person name="Floudas D."/>
            <person name="Bentzer J."/>
            <person name="Ahren D."/>
            <person name="Johansson T."/>
            <person name="Persson P."/>
            <person name="Tunlid A."/>
        </authorList>
    </citation>
    <scope>NUCLEOTIDE SEQUENCE [LARGE SCALE GENOMIC DNA]</scope>
    <source>
        <strain evidence="2 3">CBS 406.79</strain>
    </source>
</reference>